<dbReference type="InterPro" id="IPR015854">
    <property type="entry name" value="ABC_transpr_LolD-like"/>
</dbReference>
<evidence type="ECO:0000313" key="6">
    <source>
        <dbReference type="Proteomes" id="UP000014400"/>
    </source>
</evidence>
<organism evidence="5 6">
    <name type="scientific">Sutterella wadsworthensis HGA0223</name>
    <dbReference type="NCBI Taxonomy" id="1203554"/>
    <lineage>
        <taxon>Bacteria</taxon>
        <taxon>Pseudomonadati</taxon>
        <taxon>Pseudomonadota</taxon>
        <taxon>Betaproteobacteria</taxon>
        <taxon>Burkholderiales</taxon>
        <taxon>Sutterellaceae</taxon>
        <taxon>Sutterella</taxon>
    </lineage>
</organism>
<dbReference type="InterPro" id="IPR003593">
    <property type="entry name" value="AAA+_ATPase"/>
</dbReference>
<reference evidence="5 6" key="1">
    <citation type="submission" date="2013-04" db="EMBL/GenBank/DDBJ databases">
        <title>The Genome Sequence of Sutterella wadsworthensis HGA0223.</title>
        <authorList>
            <consortium name="The Broad Institute Genomics Platform"/>
            <person name="Earl A."/>
            <person name="Ward D."/>
            <person name="Feldgarden M."/>
            <person name="Gevers D."/>
            <person name="Schmidt T.M."/>
            <person name="Dover J."/>
            <person name="Dai D."/>
            <person name="Walker B."/>
            <person name="Young S."/>
            <person name="Zeng Q."/>
            <person name="Gargeya S."/>
            <person name="Fitzgerald M."/>
            <person name="Haas B."/>
            <person name="Abouelleil A."/>
            <person name="Allen A.W."/>
            <person name="Alvarado L."/>
            <person name="Arachchi H.M."/>
            <person name="Berlin A.M."/>
            <person name="Chapman S.B."/>
            <person name="Gainer-Dewar J."/>
            <person name="Goldberg J."/>
            <person name="Griggs A."/>
            <person name="Gujja S."/>
            <person name="Hansen M."/>
            <person name="Howarth C."/>
            <person name="Imamovic A."/>
            <person name="Ireland A."/>
            <person name="Larimer J."/>
            <person name="McCowan C."/>
            <person name="Murphy C."/>
            <person name="Pearson M."/>
            <person name="Poon T.W."/>
            <person name="Priest M."/>
            <person name="Roberts A."/>
            <person name="Saif S."/>
            <person name="Shea T."/>
            <person name="Sisk P."/>
            <person name="Sykes S."/>
            <person name="Wortman J."/>
            <person name="Nusbaum C."/>
            <person name="Birren B."/>
        </authorList>
    </citation>
    <scope>NUCLEOTIDE SEQUENCE [LARGE SCALE GENOMIC DNA]</scope>
    <source>
        <strain evidence="5 6">HGA0223</strain>
    </source>
</reference>
<dbReference type="EMBL" id="ATCF01000035">
    <property type="protein sequence ID" value="EPD97604.1"/>
    <property type="molecule type" value="Genomic_DNA"/>
</dbReference>
<dbReference type="Proteomes" id="UP000014400">
    <property type="component" value="Unassembled WGS sequence"/>
</dbReference>
<name>S3CA76_9BURK</name>
<dbReference type="GO" id="GO:0016887">
    <property type="term" value="F:ATP hydrolysis activity"/>
    <property type="evidence" value="ECO:0007669"/>
    <property type="project" value="InterPro"/>
</dbReference>
<keyword evidence="3" id="KW-0067">ATP-binding</keyword>
<dbReference type="HOGENOM" id="CLU_000604_1_22_4"/>
<evidence type="ECO:0000259" key="4">
    <source>
        <dbReference type="PROSITE" id="PS50893"/>
    </source>
</evidence>
<evidence type="ECO:0000256" key="2">
    <source>
        <dbReference type="ARBA" id="ARBA00022741"/>
    </source>
</evidence>
<dbReference type="InterPro" id="IPR003439">
    <property type="entry name" value="ABC_transporter-like_ATP-bd"/>
</dbReference>
<dbReference type="GO" id="GO:0005886">
    <property type="term" value="C:plasma membrane"/>
    <property type="evidence" value="ECO:0007669"/>
    <property type="project" value="TreeGrafter"/>
</dbReference>
<gene>
    <name evidence="5" type="ORF">HMPREF1476_02225</name>
</gene>
<dbReference type="GO" id="GO:0005524">
    <property type="term" value="F:ATP binding"/>
    <property type="evidence" value="ECO:0007669"/>
    <property type="project" value="UniProtKB-KW"/>
</dbReference>
<dbReference type="PATRIC" id="fig|1203554.3.peg.2309"/>
<dbReference type="AlphaFoldDB" id="S3CA76"/>
<evidence type="ECO:0000313" key="5">
    <source>
        <dbReference type="EMBL" id="EPD97604.1"/>
    </source>
</evidence>
<dbReference type="GO" id="GO:0022857">
    <property type="term" value="F:transmembrane transporter activity"/>
    <property type="evidence" value="ECO:0007669"/>
    <property type="project" value="TreeGrafter"/>
</dbReference>
<dbReference type="RefSeq" id="WP_005429353.1">
    <property type="nucleotide sequence ID" value="NZ_KE150481.1"/>
</dbReference>
<dbReference type="PROSITE" id="PS50893">
    <property type="entry name" value="ABC_TRANSPORTER_2"/>
    <property type="match status" value="1"/>
</dbReference>
<feature type="domain" description="ABC transporter" evidence="4">
    <location>
        <begin position="10"/>
        <end position="229"/>
    </location>
</feature>
<sequence>MAPAVPQPLLELHSTSVIIDGSVVVDRVSLTVGRGEFVLLRGPTGSGKSTVLKLLAGLVRPTSGEVIVAGDRVDHFNEMERRWLRRSMGLMMQDGRLLDDRTVHENVMLPALAAEESYAEARRRGFLALEKCGLAEHADAFPARLSAGQRQLALLARAVVNRPVVILADEPVAHLDDVNGEALLALLATFARAGVTVVCASHKALTVPRAQLREIILSTPGSMAVDTEIRA</sequence>
<dbReference type="PROSITE" id="PS00211">
    <property type="entry name" value="ABC_TRANSPORTER_1"/>
    <property type="match status" value="1"/>
</dbReference>
<dbReference type="eggNOG" id="COG2884">
    <property type="taxonomic scope" value="Bacteria"/>
</dbReference>
<keyword evidence="1" id="KW-0472">Membrane</keyword>
<accession>S3CA76</accession>
<dbReference type="GeneID" id="64062405"/>
<keyword evidence="2" id="KW-0547">Nucleotide-binding</keyword>
<dbReference type="SUPFAM" id="SSF52540">
    <property type="entry name" value="P-loop containing nucleoside triphosphate hydrolases"/>
    <property type="match status" value="1"/>
</dbReference>
<evidence type="ECO:0000256" key="3">
    <source>
        <dbReference type="ARBA" id="ARBA00022840"/>
    </source>
</evidence>
<protein>
    <recommendedName>
        <fullName evidence="4">ABC transporter domain-containing protein</fullName>
    </recommendedName>
</protein>
<dbReference type="InterPro" id="IPR027417">
    <property type="entry name" value="P-loop_NTPase"/>
</dbReference>
<dbReference type="Gene3D" id="3.40.50.300">
    <property type="entry name" value="P-loop containing nucleotide triphosphate hydrolases"/>
    <property type="match status" value="1"/>
</dbReference>
<dbReference type="Pfam" id="PF00005">
    <property type="entry name" value="ABC_tran"/>
    <property type="match status" value="1"/>
</dbReference>
<proteinExistence type="predicted"/>
<evidence type="ECO:0000256" key="1">
    <source>
        <dbReference type="ARBA" id="ARBA00022475"/>
    </source>
</evidence>
<dbReference type="SMART" id="SM00382">
    <property type="entry name" value="AAA"/>
    <property type="match status" value="1"/>
</dbReference>
<dbReference type="PANTHER" id="PTHR24220:SF86">
    <property type="entry name" value="ABC TRANSPORTER ABCH.1"/>
    <property type="match status" value="1"/>
</dbReference>
<comment type="caution">
    <text evidence="5">The sequence shown here is derived from an EMBL/GenBank/DDBJ whole genome shotgun (WGS) entry which is preliminary data.</text>
</comment>
<dbReference type="STRING" id="1203554.HMPREF1476_02225"/>
<keyword evidence="6" id="KW-1185">Reference proteome</keyword>
<dbReference type="PANTHER" id="PTHR24220">
    <property type="entry name" value="IMPORT ATP-BINDING PROTEIN"/>
    <property type="match status" value="1"/>
</dbReference>
<keyword evidence="1" id="KW-1003">Cell membrane</keyword>
<dbReference type="InterPro" id="IPR017871">
    <property type="entry name" value="ABC_transporter-like_CS"/>
</dbReference>